<proteinExistence type="predicted"/>
<reference evidence="1 2" key="2">
    <citation type="journal article" date="2022" name="Mol. Ecol. Resour.">
        <title>The genomes of chicory, endive, great burdock and yacon provide insights into Asteraceae paleo-polyploidization history and plant inulin production.</title>
        <authorList>
            <person name="Fan W."/>
            <person name="Wang S."/>
            <person name="Wang H."/>
            <person name="Wang A."/>
            <person name="Jiang F."/>
            <person name="Liu H."/>
            <person name="Zhao H."/>
            <person name="Xu D."/>
            <person name="Zhang Y."/>
        </authorList>
    </citation>
    <scope>NUCLEOTIDE SEQUENCE [LARGE SCALE GENOMIC DNA]</scope>
    <source>
        <strain evidence="2">cv. Punajuju</strain>
        <tissue evidence="1">Leaves</tissue>
    </source>
</reference>
<sequence>MESDVSIETSSMIRITVIPIRTIYPHQFRDYVATLDRHHNMELFGISSFHTVPKKTSFPQQPWDLGNLRYKYVIGGSPPRSTEFSFSSLLPICGSTPHPKNHCPSSLDLDIVVV</sequence>
<organism evidence="1 2">
    <name type="scientific">Cichorium intybus</name>
    <name type="common">Chicory</name>
    <dbReference type="NCBI Taxonomy" id="13427"/>
    <lineage>
        <taxon>Eukaryota</taxon>
        <taxon>Viridiplantae</taxon>
        <taxon>Streptophyta</taxon>
        <taxon>Embryophyta</taxon>
        <taxon>Tracheophyta</taxon>
        <taxon>Spermatophyta</taxon>
        <taxon>Magnoliopsida</taxon>
        <taxon>eudicotyledons</taxon>
        <taxon>Gunneridae</taxon>
        <taxon>Pentapetalae</taxon>
        <taxon>asterids</taxon>
        <taxon>campanulids</taxon>
        <taxon>Asterales</taxon>
        <taxon>Asteraceae</taxon>
        <taxon>Cichorioideae</taxon>
        <taxon>Cichorieae</taxon>
        <taxon>Cichoriinae</taxon>
        <taxon>Cichorium</taxon>
    </lineage>
</organism>
<accession>A0ACB9DXW7</accession>
<name>A0ACB9DXW7_CICIN</name>
<comment type="caution">
    <text evidence="1">The sequence shown here is derived from an EMBL/GenBank/DDBJ whole genome shotgun (WGS) entry which is preliminary data.</text>
</comment>
<evidence type="ECO:0000313" key="2">
    <source>
        <dbReference type="Proteomes" id="UP001055811"/>
    </source>
</evidence>
<keyword evidence="2" id="KW-1185">Reference proteome</keyword>
<reference evidence="2" key="1">
    <citation type="journal article" date="2022" name="Mol. Ecol. Resour.">
        <title>The genomes of chicory, endive, great burdock and yacon provide insights into Asteraceae palaeo-polyploidization history and plant inulin production.</title>
        <authorList>
            <person name="Fan W."/>
            <person name="Wang S."/>
            <person name="Wang H."/>
            <person name="Wang A."/>
            <person name="Jiang F."/>
            <person name="Liu H."/>
            <person name="Zhao H."/>
            <person name="Xu D."/>
            <person name="Zhang Y."/>
        </authorList>
    </citation>
    <scope>NUCLEOTIDE SEQUENCE [LARGE SCALE GENOMIC DNA]</scope>
    <source>
        <strain evidence="2">cv. Punajuju</strain>
    </source>
</reference>
<gene>
    <name evidence="1" type="ORF">L2E82_22103</name>
</gene>
<protein>
    <submittedName>
        <fullName evidence="1">Uncharacterized protein</fullName>
    </submittedName>
</protein>
<evidence type="ECO:0000313" key="1">
    <source>
        <dbReference type="EMBL" id="KAI3751076.1"/>
    </source>
</evidence>
<dbReference type="EMBL" id="CM042012">
    <property type="protein sequence ID" value="KAI3751076.1"/>
    <property type="molecule type" value="Genomic_DNA"/>
</dbReference>
<dbReference type="Proteomes" id="UP001055811">
    <property type="component" value="Linkage Group LG04"/>
</dbReference>